<dbReference type="GO" id="GO:0006307">
    <property type="term" value="P:DNA alkylation repair"/>
    <property type="evidence" value="ECO:0007669"/>
    <property type="project" value="InterPro"/>
</dbReference>
<dbReference type="InterPro" id="IPR027450">
    <property type="entry name" value="AlkB-like"/>
</dbReference>
<dbReference type="InterPro" id="IPR005123">
    <property type="entry name" value="Oxoglu/Fe-dep_dioxygenase_dom"/>
</dbReference>
<dbReference type="GeneID" id="99986559"/>
<dbReference type="InterPro" id="IPR037151">
    <property type="entry name" value="AlkB-like_sf"/>
</dbReference>
<reference evidence="3" key="1">
    <citation type="submission" date="2016-10" db="EMBL/GenBank/DDBJ databases">
        <authorList>
            <person name="Varghese N."/>
            <person name="Submissions S."/>
        </authorList>
    </citation>
    <scope>NUCLEOTIDE SEQUENCE [LARGE SCALE GENOMIC DNA]</scope>
    <source>
        <strain evidence="3">CGMCC 1.12402</strain>
    </source>
</reference>
<dbReference type="Gene3D" id="2.60.120.590">
    <property type="entry name" value="Alpha-ketoglutarate-dependent dioxygenase AlkB-like"/>
    <property type="match status" value="1"/>
</dbReference>
<dbReference type="OrthoDB" id="509559at2"/>
<accession>A0A1I0PZ03</accession>
<proteinExistence type="predicted"/>
<feature type="domain" description="Fe2OG dioxygenase" evidence="1">
    <location>
        <begin position="97"/>
        <end position="193"/>
    </location>
</feature>
<dbReference type="PROSITE" id="PS51471">
    <property type="entry name" value="FE2OG_OXY"/>
    <property type="match status" value="1"/>
</dbReference>
<dbReference type="Pfam" id="PF13532">
    <property type="entry name" value="2OG-FeII_Oxy_2"/>
    <property type="match status" value="1"/>
</dbReference>
<dbReference type="GO" id="GO:0051213">
    <property type="term" value="F:dioxygenase activity"/>
    <property type="evidence" value="ECO:0007669"/>
    <property type="project" value="InterPro"/>
</dbReference>
<sequence length="201" mass="23084">MDTSALKCEANYYPSFLTENQANSIYHTIVNDYLFNEAFLNTQPNHAKLPETDKVMFMDKWLFEENSLPNEVWGKTAPWFEALEALRNKIEELLKWPFHTGVCIYYPNGNTGIGFHADHPAFGNTAVIASISLGAERIFQLRDNETEEVYEERLAHGSLFVMGKGCQTDYEHALPMDSSCHQPRINITFRTKGYQVDQLHI</sequence>
<dbReference type="STRING" id="1267423.SAMN05216290_1840"/>
<dbReference type="AlphaFoldDB" id="A0A1I0PZ03"/>
<evidence type="ECO:0000313" key="2">
    <source>
        <dbReference type="EMBL" id="SEW19661.1"/>
    </source>
</evidence>
<dbReference type="PANTHER" id="PTHR31212">
    <property type="entry name" value="ALPHA-KETOGLUTARATE-DEPENDENT DIOXYGENASE ALKB HOMOLOG 3"/>
    <property type="match status" value="1"/>
</dbReference>
<gene>
    <name evidence="2" type="ORF">SAMN05216290_1840</name>
</gene>
<dbReference type="PANTHER" id="PTHR31212:SF4">
    <property type="entry name" value="ALPHA-KETOGLUTARATE-DEPENDENT DIOXYGENASE ALKB HOMOLOG 3"/>
    <property type="match status" value="1"/>
</dbReference>
<evidence type="ECO:0000313" key="3">
    <source>
        <dbReference type="Proteomes" id="UP000199437"/>
    </source>
</evidence>
<protein>
    <submittedName>
        <fullName evidence="2">2OG-Fe(II) oxygenase superfamily protein</fullName>
    </submittedName>
</protein>
<name>A0A1I0PZ03_9BACT</name>
<dbReference type="InterPro" id="IPR032854">
    <property type="entry name" value="ALKBH3"/>
</dbReference>
<dbReference type="EMBL" id="FOIR01000002">
    <property type="protein sequence ID" value="SEW19661.1"/>
    <property type="molecule type" value="Genomic_DNA"/>
</dbReference>
<evidence type="ECO:0000259" key="1">
    <source>
        <dbReference type="PROSITE" id="PS51471"/>
    </source>
</evidence>
<organism evidence="2 3">
    <name type="scientific">Roseivirga pacifica</name>
    <dbReference type="NCBI Taxonomy" id="1267423"/>
    <lineage>
        <taxon>Bacteria</taxon>
        <taxon>Pseudomonadati</taxon>
        <taxon>Bacteroidota</taxon>
        <taxon>Cytophagia</taxon>
        <taxon>Cytophagales</taxon>
        <taxon>Roseivirgaceae</taxon>
        <taxon>Roseivirga</taxon>
    </lineage>
</organism>
<dbReference type="SUPFAM" id="SSF51197">
    <property type="entry name" value="Clavaminate synthase-like"/>
    <property type="match status" value="1"/>
</dbReference>
<keyword evidence="3" id="KW-1185">Reference proteome</keyword>
<dbReference type="RefSeq" id="WP_090258293.1">
    <property type="nucleotide sequence ID" value="NZ_FOIR01000002.1"/>
</dbReference>
<dbReference type="Proteomes" id="UP000199437">
    <property type="component" value="Unassembled WGS sequence"/>
</dbReference>